<dbReference type="InterPro" id="IPR006860">
    <property type="entry name" value="FecR"/>
</dbReference>
<comment type="caution">
    <text evidence="3">The sequence shown here is derived from an EMBL/GenBank/DDBJ whole genome shotgun (WGS) entry which is preliminary data.</text>
</comment>
<gene>
    <name evidence="3" type="ORF">N1F79_13385</name>
</gene>
<dbReference type="InterPro" id="IPR032508">
    <property type="entry name" value="FecR_C"/>
</dbReference>
<dbReference type="Gene3D" id="3.55.50.30">
    <property type="match status" value="1"/>
</dbReference>
<dbReference type="EMBL" id="JAODOP010000004">
    <property type="protein sequence ID" value="MEF3834125.1"/>
    <property type="molecule type" value="Genomic_DNA"/>
</dbReference>
<reference evidence="3 4" key="1">
    <citation type="submission" date="2022-09" db="EMBL/GenBank/DDBJ databases">
        <title>Genome sequencing of Flavivirga sp. MEBiC05379.</title>
        <authorList>
            <person name="Oh H.-M."/>
            <person name="Kwon K.K."/>
            <person name="Park M.J."/>
            <person name="Yang S.-H."/>
        </authorList>
    </citation>
    <scope>NUCLEOTIDE SEQUENCE [LARGE SCALE GENOMIC DNA]</scope>
    <source>
        <strain evidence="3 4">MEBiC05379</strain>
    </source>
</reference>
<dbReference type="PANTHER" id="PTHR30273">
    <property type="entry name" value="PERIPLASMIC SIGNAL SENSOR AND SIGMA FACTOR ACTIVATOR FECR-RELATED"/>
    <property type="match status" value="1"/>
</dbReference>
<dbReference type="Gene3D" id="2.60.120.1440">
    <property type="match status" value="1"/>
</dbReference>
<evidence type="ECO:0000313" key="4">
    <source>
        <dbReference type="Proteomes" id="UP001337305"/>
    </source>
</evidence>
<dbReference type="PIRSF" id="PIRSF018266">
    <property type="entry name" value="FecR"/>
    <property type="match status" value="1"/>
</dbReference>
<evidence type="ECO:0000313" key="3">
    <source>
        <dbReference type="EMBL" id="MEF3834125.1"/>
    </source>
</evidence>
<protein>
    <submittedName>
        <fullName evidence="3">FecR domain-containing protein</fullName>
    </submittedName>
</protein>
<dbReference type="RefSeq" id="WP_303306459.1">
    <property type="nucleotide sequence ID" value="NZ_JAODOP010000004.1"/>
</dbReference>
<dbReference type="InterPro" id="IPR012373">
    <property type="entry name" value="Ferrdict_sens_TM"/>
</dbReference>
<dbReference type="PANTHER" id="PTHR30273:SF2">
    <property type="entry name" value="PROTEIN FECR"/>
    <property type="match status" value="1"/>
</dbReference>
<accession>A0ABU7XTR8</accession>
<dbReference type="Pfam" id="PF04773">
    <property type="entry name" value="FecR"/>
    <property type="match status" value="1"/>
</dbReference>
<sequence length="381" mass="42906">MKTLILKFLTNCITPLEEEKLCKWLKETKNKNTFKTYVHDIYALNMHYSNSIDDIDADILFNNILSNIQKPNNPIKPVTPLWIKYAVAASITILISLAFIFNNDNSQVVEPIIVNNTIKTGTDKATLTLESGEEVALTKGTSIQTPHANSNGEAIIYKNTSSQQLVYNYLTVPRGGQFQLTLSDGTQVWLNSESQLKYPVSFTDGNSRQVELVYGEAYFDVSPSTEHQGSNFKVYHKAQEIQVLGTEFNVKAYKDETHVYTTLAEGKVSVSTENENNVLEPNEQSNLNTTNKNLTVSKVNVYSETSWKDGIFSFIDKPLKDVTKVLERWYDVDVIFMNQSLGIVEFNGVLGKDQSIEEILGAIKSISINNYEINNKTIIIK</sequence>
<feature type="domain" description="Protein FecR C-terminal" evidence="2">
    <location>
        <begin position="312"/>
        <end position="380"/>
    </location>
</feature>
<name>A0ABU7XTR8_9FLAO</name>
<evidence type="ECO:0000259" key="2">
    <source>
        <dbReference type="Pfam" id="PF16344"/>
    </source>
</evidence>
<organism evidence="3 4">
    <name type="scientific">Flavivirga spongiicola</name>
    <dbReference type="NCBI Taxonomy" id="421621"/>
    <lineage>
        <taxon>Bacteria</taxon>
        <taxon>Pseudomonadati</taxon>
        <taxon>Bacteroidota</taxon>
        <taxon>Flavobacteriia</taxon>
        <taxon>Flavobacteriales</taxon>
        <taxon>Flavobacteriaceae</taxon>
        <taxon>Flavivirga</taxon>
    </lineage>
</organism>
<dbReference type="Proteomes" id="UP001337305">
    <property type="component" value="Unassembled WGS sequence"/>
</dbReference>
<proteinExistence type="predicted"/>
<dbReference type="Pfam" id="PF16344">
    <property type="entry name" value="FecR_C"/>
    <property type="match status" value="1"/>
</dbReference>
<keyword evidence="4" id="KW-1185">Reference proteome</keyword>
<evidence type="ECO:0000259" key="1">
    <source>
        <dbReference type="Pfam" id="PF04773"/>
    </source>
</evidence>
<feature type="domain" description="FecR protein" evidence="1">
    <location>
        <begin position="171"/>
        <end position="268"/>
    </location>
</feature>